<dbReference type="InterPro" id="IPR007451">
    <property type="entry name" value="HflD"/>
</dbReference>
<dbReference type="GO" id="GO:0005737">
    <property type="term" value="C:cytoplasm"/>
    <property type="evidence" value="ECO:0007669"/>
    <property type="project" value="UniProtKB-SubCell"/>
</dbReference>
<dbReference type="eggNOG" id="COG2915">
    <property type="taxonomic scope" value="Bacteria"/>
</dbReference>
<dbReference type="Proteomes" id="UP000030856">
    <property type="component" value="Unassembled WGS sequence"/>
</dbReference>
<dbReference type="Pfam" id="PF04356">
    <property type="entry name" value="DUF489"/>
    <property type="match status" value="1"/>
</dbReference>
<keyword evidence="3 4" id="KW-0472">Membrane</keyword>
<dbReference type="EMBL" id="MPNX01000012">
    <property type="protein sequence ID" value="OOY34682.1"/>
    <property type="molecule type" value="Genomic_DNA"/>
</dbReference>
<comment type="caution">
    <text evidence="5">The sequence shown here is derived from an EMBL/GenBank/DDBJ whole genome shotgun (WGS) entry which is preliminary data.</text>
</comment>
<dbReference type="InterPro" id="IPR035932">
    <property type="entry name" value="HflD-like_sf"/>
</dbReference>
<keyword evidence="2 4" id="KW-0963">Cytoplasm</keyword>
<evidence type="ECO:0000313" key="5">
    <source>
        <dbReference type="EMBL" id="KHF26096.1"/>
    </source>
</evidence>
<dbReference type="STRING" id="2340.JV46_21330"/>
<evidence type="ECO:0000256" key="4">
    <source>
        <dbReference type="HAMAP-Rule" id="MF_00695"/>
    </source>
</evidence>
<comment type="subcellular location">
    <subcellularLocation>
        <location evidence="4">Cytoplasm</location>
    </subcellularLocation>
    <subcellularLocation>
        <location evidence="4">Cell membrane</location>
        <topology evidence="4">Peripheral membrane protein</topology>
        <orientation evidence="4">Cytoplasmic side</orientation>
    </subcellularLocation>
</comment>
<keyword evidence="1 4" id="KW-1003">Cell membrane</keyword>
<dbReference type="PANTHER" id="PTHR38100">
    <property type="entry name" value="HIGH FREQUENCY LYSOGENIZATION PROTEIN HFLD"/>
    <property type="match status" value="1"/>
</dbReference>
<dbReference type="EMBL" id="JRAA01000001">
    <property type="protein sequence ID" value="KHF26096.1"/>
    <property type="molecule type" value="Genomic_DNA"/>
</dbReference>
<dbReference type="HAMAP" id="MF_00695">
    <property type="entry name" value="HflD_protein"/>
    <property type="match status" value="1"/>
</dbReference>
<accession>A0A0B0HF54</accession>
<evidence type="ECO:0000256" key="1">
    <source>
        <dbReference type="ARBA" id="ARBA00022475"/>
    </source>
</evidence>
<evidence type="ECO:0000313" key="6">
    <source>
        <dbReference type="EMBL" id="OOY34682.1"/>
    </source>
</evidence>
<gene>
    <name evidence="4" type="primary">hflD</name>
    <name evidence="6" type="ORF">BOV88_08740</name>
    <name evidence="5" type="ORF">JV46_21330</name>
</gene>
<dbReference type="GO" id="GO:0005886">
    <property type="term" value="C:plasma membrane"/>
    <property type="evidence" value="ECO:0007669"/>
    <property type="project" value="UniProtKB-SubCell"/>
</dbReference>
<dbReference type="SUPFAM" id="SSF101322">
    <property type="entry name" value="YcfC-like"/>
    <property type="match status" value="1"/>
</dbReference>
<organism evidence="5 7">
    <name type="scientific">Solemya velum gill symbiont</name>
    <dbReference type="NCBI Taxonomy" id="2340"/>
    <lineage>
        <taxon>Bacteria</taxon>
        <taxon>Pseudomonadati</taxon>
        <taxon>Pseudomonadota</taxon>
        <taxon>Gammaproteobacteria</taxon>
        <taxon>sulfur-oxidizing symbionts</taxon>
    </lineage>
</organism>
<evidence type="ECO:0000313" key="7">
    <source>
        <dbReference type="Proteomes" id="UP000030856"/>
    </source>
</evidence>
<keyword evidence="7" id="KW-1185">Reference proteome</keyword>
<keyword evidence="4" id="KW-0175">Coiled coil</keyword>
<sequence length="200" mass="22760">MNSQLIIPLAAMFQSARLVAEIAHNGRFDMETATPLLSSLFQFEAESTEAVYGGLDPLSPGFKELEQQLSHADKEQIEIPHMVMAMMQLAKKLGKAETRLQQMRDELVRIEEKLEMYELTHVNTISAIAEIYKQKVSDLSPRIMVKGDPLHLENPDNQSRVRAMLLAGIRSAILWDQLGGSRFQLLFRRKALLELLRNQM</sequence>
<dbReference type="PANTHER" id="PTHR38100:SF1">
    <property type="entry name" value="HIGH FREQUENCY LYSOGENIZATION PROTEIN HFLD"/>
    <property type="match status" value="1"/>
</dbReference>
<reference evidence="5 7" key="1">
    <citation type="journal article" date="2014" name="BMC Genomics">
        <title>The genome of the intracellular bacterium of the coastal bivalve, Solemya velum: a blueprint for thriving in and out of symbiosis.</title>
        <authorList>
            <person name="Dmytrenko O."/>
            <person name="Russell S.L."/>
            <person name="Loo W.T."/>
            <person name="Fontanez K.M."/>
            <person name="Liao L."/>
            <person name="Roeselers G."/>
            <person name="Sharma R."/>
            <person name="Stewart F.J."/>
            <person name="Newton I.L."/>
            <person name="Woyke T."/>
            <person name="Wu D."/>
            <person name="Lang J.M."/>
            <person name="Eisen J.A."/>
            <person name="Cavanaugh C.M."/>
        </authorList>
    </citation>
    <scope>NUCLEOTIDE SEQUENCE [LARGE SCALE GENOMIC DNA]</scope>
    <source>
        <strain evidence="5 7">WH</strain>
    </source>
</reference>
<protein>
    <recommendedName>
        <fullName evidence="4">High frequency lysogenization protein HflD homolog</fullName>
    </recommendedName>
</protein>
<dbReference type="AlphaFoldDB" id="A0A0B0HF54"/>
<dbReference type="NCBIfam" id="NF001246">
    <property type="entry name" value="PRK00218.1-2"/>
    <property type="match status" value="1"/>
</dbReference>
<comment type="similarity">
    <text evidence="4">Belongs to the HflD family.</text>
</comment>
<evidence type="ECO:0000256" key="3">
    <source>
        <dbReference type="ARBA" id="ARBA00023136"/>
    </source>
</evidence>
<name>A0A0B0HF54_SOVGS</name>
<feature type="coiled-coil region" evidence="4">
    <location>
        <begin position="86"/>
        <end position="120"/>
    </location>
</feature>
<dbReference type="PATRIC" id="fig|2340.3.peg.606"/>
<dbReference type="OrthoDB" id="9788031at2"/>
<dbReference type="Gene3D" id="1.10.3890.10">
    <property type="entry name" value="HflD-like"/>
    <property type="match status" value="1"/>
</dbReference>
<dbReference type="Proteomes" id="UP000190962">
    <property type="component" value="Unassembled WGS sequence"/>
</dbReference>
<dbReference type="RefSeq" id="WP_043115818.1">
    <property type="nucleotide sequence ID" value="NZ_JRAA01000001.1"/>
</dbReference>
<evidence type="ECO:0000313" key="8">
    <source>
        <dbReference type="Proteomes" id="UP000190962"/>
    </source>
</evidence>
<evidence type="ECO:0000256" key="2">
    <source>
        <dbReference type="ARBA" id="ARBA00022490"/>
    </source>
</evidence>
<proteinExistence type="inferred from homology"/>
<dbReference type="GeneID" id="86992111"/>
<reference evidence="6 8" key="2">
    <citation type="submission" date="2016-11" db="EMBL/GenBank/DDBJ databases">
        <title>Mixed transmission modes and dynamic genome evolution in an obligate animal-bacterial symbiosis.</title>
        <authorList>
            <person name="Russell S.L."/>
            <person name="Corbett-Detig R.B."/>
            <person name="Cavanaugh C.M."/>
        </authorList>
    </citation>
    <scope>NUCLEOTIDE SEQUENCE [LARGE SCALE GENOMIC DNA]</scope>
    <source>
        <strain evidence="6">MA-KB16</strain>
    </source>
</reference>